<evidence type="ECO:0000256" key="2">
    <source>
        <dbReference type="ARBA" id="ARBA00022741"/>
    </source>
</evidence>
<dbReference type="PANTHER" id="PTHR43707">
    <property type="entry name" value="HISTIDYL-TRNA SYNTHETASE"/>
    <property type="match status" value="1"/>
</dbReference>
<evidence type="ECO:0000256" key="4">
    <source>
        <dbReference type="ARBA" id="ARBA00047639"/>
    </source>
</evidence>
<dbReference type="InterPro" id="IPR041715">
    <property type="entry name" value="HisRS-like_core"/>
</dbReference>
<dbReference type="HAMAP" id="MF_00127">
    <property type="entry name" value="His_tRNA_synth"/>
    <property type="match status" value="1"/>
</dbReference>
<comment type="caution">
    <text evidence="8">The sequence shown here is derived from an EMBL/GenBank/DDBJ whole genome shotgun (WGS) entry which is preliminary data.</text>
</comment>
<keyword evidence="5" id="KW-0067">ATP-binding</keyword>
<proteinExistence type="inferred from homology"/>
<name>A0A1F5E3I1_9BACT</name>
<accession>A0A1F5E3I1</accession>
<dbReference type="Pfam" id="PF13393">
    <property type="entry name" value="tRNA-synt_His"/>
    <property type="match status" value="2"/>
</dbReference>
<keyword evidence="2 5" id="KW-0547">Nucleotide-binding</keyword>
<dbReference type="Proteomes" id="UP000178583">
    <property type="component" value="Unassembled WGS sequence"/>
</dbReference>
<organism evidence="8 9">
    <name type="scientific">Candidatus Berkelbacteria bacterium RIFOXYA2_FULL_43_10</name>
    <dbReference type="NCBI Taxonomy" id="1797472"/>
    <lineage>
        <taxon>Bacteria</taxon>
        <taxon>Candidatus Berkelbacteria</taxon>
    </lineage>
</organism>
<reference evidence="8 9" key="1">
    <citation type="journal article" date="2016" name="Nat. Commun.">
        <title>Thousands of microbial genomes shed light on interconnected biogeochemical processes in an aquifer system.</title>
        <authorList>
            <person name="Anantharaman K."/>
            <person name="Brown C.T."/>
            <person name="Hug L.A."/>
            <person name="Sharon I."/>
            <person name="Castelle C.J."/>
            <person name="Probst A.J."/>
            <person name="Thomas B.C."/>
            <person name="Singh A."/>
            <person name="Wilkins M.J."/>
            <person name="Karaoz U."/>
            <person name="Brodie E.L."/>
            <person name="Williams K.H."/>
            <person name="Hubbard S.S."/>
            <person name="Banfield J.F."/>
        </authorList>
    </citation>
    <scope>NUCLEOTIDE SEQUENCE [LARGE SCALE GENOMIC DNA]</scope>
</reference>
<dbReference type="STRING" id="1797472.A2215_04410"/>
<sequence>MKNTYQSARGVRDILPDEQPYWQFLRRTAESVFEALGVSRIDIPHLENSEIYTKAIGESTDIVGKGMFTLVNRGDDEAKNTYALRPEGTAGVVRAYIQNGMQSWPQPVKLYYLGAMFRYDRPQKGRYREFYQIGLEIFGDSSAKSDFLSIMSAWQILKKIGLNDVIVYTNSIGCPKCRPKYVSKLKKYLKNKEGKLCPDCKLRIDKNTLRVLDCKEEPCQKATSDTPVILDTLCPECKSHFQNTLELLEYFGIRYDLDTRLVRGLDYYTKTVFEICEVSDKTRQNSLGGGGRYDELVSMFGGAKTPAVGFALGMDRIVTLMQENKVDVPANGGVDVCILQLGEKAKAAAKKIYDILSDESVNVYFVPSNDTLHSQLRLAAKLKARIAIIVGQTEAMKDEAIIRDLSASSQENLPVKYLAEEVLKRLQ</sequence>
<dbReference type="InterPro" id="IPR045864">
    <property type="entry name" value="aa-tRNA-synth_II/BPL/LPL"/>
</dbReference>
<comment type="subunit">
    <text evidence="5">Homodimer.</text>
</comment>
<feature type="binding site" evidence="6">
    <location>
        <position position="118"/>
    </location>
    <ligand>
        <name>L-histidine</name>
        <dbReference type="ChEBI" id="CHEBI:57595"/>
    </ligand>
</feature>
<keyword evidence="5" id="KW-0648">Protein biosynthesis</keyword>
<feature type="binding site" evidence="6">
    <location>
        <position position="132"/>
    </location>
    <ligand>
        <name>L-histidine</name>
        <dbReference type="ChEBI" id="CHEBI:57595"/>
    </ligand>
</feature>
<dbReference type="Gene3D" id="3.40.50.800">
    <property type="entry name" value="Anticodon-binding domain"/>
    <property type="match status" value="1"/>
</dbReference>
<keyword evidence="3 5" id="KW-0030">Aminoacyl-tRNA synthetase</keyword>
<dbReference type="GO" id="GO:0005737">
    <property type="term" value="C:cytoplasm"/>
    <property type="evidence" value="ECO:0007669"/>
    <property type="project" value="UniProtKB-SubCell"/>
</dbReference>
<evidence type="ECO:0000313" key="9">
    <source>
        <dbReference type="Proteomes" id="UP000178583"/>
    </source>
</evidence>
<dbReference type="EC" id="6.1.1.21" evidence="5"/>
<dbReference type="CDD" id="cd00773">
    <property type="entry name" value="HisRS-like_core"/>
    <property type="match status" value="1"/>
</dbReference>
<feature type="binding site" evidence="6">
    <location>
        <position position="263"/>
    </location>
    <ligand>
        <name>L-histidine</name>
        <dbReference type="ChEBI" id="CHEBI:57595"/>
    </ligand>
</feature>
<dbReference type="Pfam" id="PF03129">
    <property type="entry name" value="HGTP_anticodon"/>
    <property type="match status" value="1"/>
</dbReference>
<dbReference type="AlphaFoldDB" id="A0A1F5E3I1"/>
<evidence type="ECO:0000313" key="8">
    <source>
        <dbReference type="EMBL" id="OGD61967.1"/>
    </source>
</evidence>
<evidence type="ECO:0000256" key="1">
    <source>
        <dbReference type="ARBA" id="ARBA00008226"/>
    </source>
</evidence>
<dbReference type="PROSITE" id="PS50862">
    <property type="entry name" value="AA_TRNA_LIGASE_II"/>
    <property type="match status" value="1"/>
</dbReference>
<feature type="binding site" evidence="6">
    <location>
        <begin position="87"/>
        <end position="89"/>
    </location>
    <ligand>
        <name>L-histidine</name>
        <dbReference type="ChEBI" id="CHEBI:57595"/>
    </ligand>
</feature>
<dbReference type="PANTHER" id="PTHR43707:SF1">
    <property type="entry name" value="HISTIDINE--TRNA LIGASE, MITOCHONDRIAL-RELATED"/>
    <property type="match status" value="1"/>
</dbReference>
<dbReference type="EMBL" id="MEZY01000057">
    <property type="protein sequence ID" value="OGD61967.1"/>
    <property type="molecule type" value="Genomic_DNA"/>
</dbReference>
<dbReference type="GO" id="GO:0005524">
    <property type="term" value="F:ATP binding"/>
    <property type="evidence" value="ECO:0007669"/>
    <property type="project" value="UniProtKB-UniRule"/>
</dbReference>
<feature type="binding site" evidence="6">
    <location>
        <begin position="267"/>
        <end position="268"/>
    </location>
    <ligand>
        <name>L-histidine</name>
        <dbReference type="ChEBI" id="CHEBI:57595"/>
    </ligand>
</feature>
<feature type="binding site" evidence="6">
    <location>
        <position position="136"/>
    </location>
    <ligand>
        <name>L-histidine</name>
        <dbReference type="ChEBI" id="CHEBI:57595"/>
    </ligand>
</feature>
<dbReference type="SUPFAM" id="SSF55681">
    <property type="entry name" value="Class II aaRS and biotin synthetases"/>
    <property type="match status" value="1"/>
</dbReference>
<dbReference type="GO" id="GO:0006427">
    <property type="term" value="P:histidyl-tRNA aminoacylation"/>
    <property type="evidence" value="ECO:0007669"/>
    <property type="project" value="UniProtKB-UniRule"/>
</dbReference>
<keyword evidence="5" id="KW-0963">Cytoplasm</keyword>
<dbReference type="InterPro" id="IPR015807">
    <property type="entry name" value="His-tRNA-ligase"/>
</dbReference>
<comment type="subcellular location">
    <subcellularLocation>
        <location evidence="5">Cytoplasm</location>
    </subcellularLocation>
</comment>
<dbReference type="SUPFAM" id="SSF52954">
    <property type="entry name" value="Class II aaRS ABD-related"/>
    <property type="match status" value="1"/>
</dbReference>
<evidence type="ECO:0000259" key="7">
    <source>
        <dbReference type="PROSITE" id="PS50862"/>
    </source>
</evidence>
<dbReference type="PIRSF" id="PIRSF001549">
    <property type="entry name" value="His-tRNA_synth"/>
    <property type="match status" value="1"/>
</dbReference>
<comment type="similarity">
    <text evidence="1 5">Belongs to the class-II aminoacyl-tRNA synthetase family.</text>
</comment>
<evidence type="ECO:0000256" key="6">
    <source>
        <dbReference type="PIRSR" id="PIRSR001549-1"/>
    </source>
</evidence>
<dbReference type="Gene3D" id="3.30.930.10">
    <property type="entry name" value="Bira Bifunctional Protein, Domain 2"/>
    <property type="match status" value="1"/>
</dbReference>
<dbReference type="InterPro" id="IPR006195">
    <property type="entry name" value="aa-tRNA-synth_II"/>
</dbReference>
<evidence type="ECO:0000256" key="3">
    <source>
        <dbReference type="ARBA" id="ARBA00023146"/>
    </source>
</evidence>
<evidence type="ECO:0000256" key="5">
    <source>
        <dbReference type="HAMAP-Rule" id="MF_00127"/>
    </source>
</evidence>
<gene>
    <name evidence="5" type="primary">hisS</name>
    <name evidence="8" type="ORF">A2215_04410</name>
</gene>
<dbReference type="InterPro" id="IPR036621">
    <property type="entry name" value="Anticodon-bd_dom_sf"/>
</dbReference>
<keyword evidence="5 8" id="KW-0436">Ligase</keyword>
<dbReference type="NCBIfam" id="TIGR00442">
    <property type="entry name" value="hisS"/>
    <property type="match status" value="1"/>
</dbReference>
<dbReference type="InterPro" id="IPR004154">
    <property type="entry name" value="Anticodon-bd"/>
</dbReference>
<protein>
    <recommendedName>
        <fullName evidence="5">Histidine--tRNA ligase</fullName>
        <ecNumber evidence="5">6.1.1.21</ecNumber>
    </recommendedName>
    <alternativeName>
        <fullName evidence="5">Histidyl-tRNA synthetase</fullName>
        <shortName evidence="5">HisRS</shortName>
    </alternativeName>
</protein>
<dbReference type="GO" id="GO:0004821">
    <property type="term" value="F:histidine-tRNA ligase activity"/>
    <property type="evidence" value="ECO:0007669"/>
    <property type="project" value="UniProtKB-UniRule"/>
</dbReference>
<dbReference type="InterPro" id="IPR004516">
    <property type="entry name" value="HisRS/HisZ"/>
</dbReference>
<comment type="catalytic activity">
    <reaction evidence="4 5">
        <text>tRNA(His) + L-histidine + ATP = L-histidyl-tRNA(His) + AMP + diphosphate + H(+)</text>
        <dbReference type="Rhea" id="RHEA:17313"/>
        <dbReference type="Rhea" id="RHEA-COMP:9665"/>
        <dbReference type="Rhea" id="RHEA-COMP:9689"/>
        <dbReference type="ChEBI" id="CHEBI:15378"/>
        <dbReference type="ChEBI" id="CHEBI:30616"/>
        <dbReference type="ChEBI" id="CHEBI:33019"/>
        <dbReference type="ChEBI" id="CHEBI:57595"/>
        <dbReference type="ChEBI" id="CHEBI:78442"/>
        <dbReference type="ChEBI" id="CHEBI:78527"/>
        <dbReference type="ChEBI" id="CHEBI:456215"/>
        <dbReference type="EC" id="6.1.1.21"/>
    </reaction>
</comment>
<feature type="domain" description="Aminoacyl-transfer RNA synthetases class-II family profile" evidence="7">
    <location>
        <begin position="1"/>
        <end position="329"/>
    </location>
</feature>